<evidence type="ECO:0000259" key="5">
    <source>
        <dbReference type="Pfam" id="PF23598"/>
    </source>
</evidence>
<keyword evidence="7" id="KW-1185">Reference proteome</keyword>
<dbReference type="GO" id="GO:0006952">
    <property type="term" value="P:defense response"/>
    <property type="evidence" value="ECO:0007669"/>
    <property type="project" value="UniProtKB-KW"/>
</dbReference>
<comment type="caution">
    <text evidence="6">The sequence shown here is derived from an EMBL/GenBank/DDBJ whole genome shotgun (WGS) entry which is preliminary data.</text>
</comment>
<dbReference type="FunFam" id="1.10.10.10:FF:000322">
    <property type="entry name" value="Probable disease resistance protein At1g63360"/>
    <property type="match status" value="1"/>
</dbReference>
<proteinExistence type="predicted"/>
<dbReference type="InterPro" id="IPR055414">
    <property type="entry name" value="LRR_R13L4/SHOC2-like"/>
</dbReference>
<evidence type="ECO:0000313" key="6">
    <source>
        <dbReference type="EMBL" id="KAK9284023.1"/>
    </source>
</evidence>
<dbReference type="EMBL" id="JBBPBK010000006">
    <property type="protein sequence ID" value="KAK9284023.1"/>
    <property type="molecule type" value="Genomic_DNA"/>
</dbReference>
<name>A0AAP0RTF5_LIQFO</name>
<dbReference type="Gene3D" id="1.10.10.10">
    <property type="entry name" value="Winged helix-like DNA-binding domain superfamily/Winged helix DNA-binding domain"/>
    <property type="match status" value="1"/>
</dbReference>
<sequence>MASLAVTLVDGILNEFGSLIASHSVPYFQFACCFKREWSKLENTLFTIRGIISDLEDKLEKTNAEKERLRRLEEILRDGRDLLKKPVDAKRNMADKVLNFFSTLWFYVVLPCKMKTIRERLNDAAKDHADFPGVDLKDQYIKSYKPPAFKTQATGREADKEAIRKRIKEYSNSDEANVSIIPIVAMGGMGKTTLAKLIYENEEDFRLKMWVDVSPDFDQKTLVEKVILAGTGKECEPNLGRDQLEQRLRNLLDGRKYMLVLDDVWETNPLRWDAFQHLLMGGARGSVILVTTRDREVGRITSNTGEPYILKSLSKDNSWSLFEQETCKCNPRLLEENPELRRVGEKILVECRGNPLAIKTVGGLLSVKGTYREWLDVKNQLWELGAEDIGILPSLKVSYDHLPSNLQKCFAHCALFPKGYKIKKTTLIQLWMAEEEFIQPSRKRILEDIGEEYFETLLNRNFFEDEKMDVCGNIKSCKMHDLMHDLAQTVAGMDNYSIIMNAVDGVKIPESVIHASISRPLYRFPTSILKAKNLRTFIIIAAHRQNARSHSTIYTDFSKEDFANFDLTFKSLRVLGLDGFCSWDDIHALFIMYYNVLNPIGKLKQLRYLDLSYSEITTLPNSVCELQNLQTLKLRECRHLTELPKDIKELKSLRHLENKRCDALKGIPCGIGQLTCIQTLSLFVLGEGAGLSELATLNNLRGYLVIQIRKNAATSVESRKAYLKGKQYLQTLKLDFSNFNGVEDAVSLEALRPNPNLKDLTIEGYGGVRFPRWMLKMGNSLPCLVQIMLFNCPRCVRFPLFADLPCLKELSLFGLDSLEYIDSYISDSSSSFSSSFKGRFPSLKKVYLQDLPKLKEWTRVVNDGRNAKTEAVAEQPTQQLLSLNSLEILEIDVCPELTSMPLHPNVEEMELYDVSGVLIESMTMAATVSPIAAATSFTFSKLKSLQIRHCKDQMSLGEGWLGNLTSLEHLEIGYCPELKFSDEDNDMPGLVSLHSLELSDLPKLAALPKVLQHSTALETLEIWECPGLMTLPDWVVSHFCEVWRTMDA</sequence>
<evidence type="ECO:0000259" key="4">
    <source>
        <dbReference type="Pfam" id="PF23559"/>
    </source>
</evidence>
<organism evidence="6 7">
    <name type="scientific">Liquidambar formosana</name>
    <name type="common">Formosan gum</name>
    <dbReference type="NCBI Taxonomy" id="63359"/>
    <lineage>
        <taxon>Eukaryota</taxon>
        <taxon>Viridiplantae</taxon>
        <taxon>Streptophyta</taxon>
        <taxon>Embryophyta</taxon>
        <taxon>Tracheophyta</taxon>
        <taxon>Spermatophyta</taxon>
        <taxon>Magnoliopsida</taxon>
        <taxon>eudicotyledons</taxon>
        <taxon>Gunneridae</taxon>
        <taxon>Pentapetalae</taxon>
        <taxon>Saxifragales</taxon>
        <taxon>Altingiaceae</taxon>
        <taxon>Liquidambar</taxon>
    </lineage>
</organism>
<dbReference type="InterPro" id="IPR032675">
    <property type="entry name" value="LRR_dom_sf"/>
</dbReference>
<dbReference type="InterPro" id="IPR042197">
    <property type="entry name" value="Apaf_helical"/>
</dbReference>
<dbReference type="SUPFAM" id="SSF52058">
    <property type="entry name" value="L domain-like"/>
    <property type="match status" value="1"/>
</dbReference>
<dbReference type="PRINTS" id="PR00364">
    <property type="entry name" value="DISEASERSIST"/>
</dbReference>
<feature type="domain" description="NB-ARC" evidence="3">
    <location>
        <begin position="159"/>
        <end position="327"/>
    </location>
</feature>
<dbReference type="Pfam" id="PF00931">
    <property type="entry name" value="NB-ARC"/>
    <property type="match status" value="1"/>
</dbReference>
<dbReference type="Pfam" id="PF23598">
    <property type="entry name" value="LRR_14"/>
    <property type="match status" value="1"/>
</dbReference>
<evidence type="ECO:0000256" key="2">
    <source>
        <dbReference type="ARBA" id="ARBA00022821"/>
    </source>
</evidence>
<dbReference type="Proteomes" id="UP001415857">
    <property type="component" value="Unassembled WGS sequence"/>
</dbReference>
<dbReference type="InterPro" id="IPR002182">
    <property type="entry name" value="NB-ARC"/>
</dbReference>
<dbReference type="Gene3D" id="3.80.10.10">
    <property type="entry name" value="Ribonuclease Inhibitor"/>
    <property type="match status" value="3"/>
</dbReference>
<evidence type="ECO:0000259" key="3">
    <source>
        <dbReference type="Pfam" id="PF00931"/>
    </source>
</evidence>
<gene>
    <name evidence="6" type="ORF">L1049_012282</name>
</gene>
<dbReference type="SUPFAM" id="SSF52540">
    <property type="entry name" value="P-loop containing nucleoside triphosphate hydrolases"/>
    <property type="match status" value="1"/>
</dbReference>
<reference evidence="6 7" key="1">
    <citation type="journal article" date="2024" name="Plant J.">
        <title>Genome sequences and population genomics reveal climatic adaptation and genomic divergence between two closely related sweetgum species.</title>
        <authorList>
            <person name="Xu W.Q."/>
            <person name="Ren C.Q."/>
            <person name="Zhang X.Y."/>
            <person name="Comes H.P."/>
            <person name="Liu X.H."/>
            <person name="Li Y.G."/>
            <person name="Kettle C.J."/>
            <person name="Jalonen R."/>
            <person name="Gaisberger H."/>
            <person name="Ma Y.Z."/>
            <person name="Qiu Y.X."/>
        </authorList>
    </citation>
    <scope>NUCLEOTIDE SEQUENCE [LARGE SCALE GENOMIC DNA]</scope>
    <source>
        <strain evidence="6">Hangzhou</strain>
    </source>
</reference>
<dbReference type="GO" id="GO:0043531">
    <property type="term" value="F:ADP binding"/>
    <property type="evidence" value="ECO:0007669"/>
    <property type="project" value="InterPro"/>
</dbReference>
<feature type="domain" description="Disease resistance protein winged helix" evidence="4">
    <location>
        <begin position="415"/>
        <end position="487"/>
    </location>
</feature>
<dbReference type="InterPro" id="IPR027417">
    <property type="entry name" value="P-loop_NTPase"/>
</dbReference>
<keyword evidence="2" id="KW-0611">Plant defense</keyword>
<dbReference type="InterPro" id="IPR036388">
    <property type="entry name" value="WH-like_DNA-bd_sf"/>
</dbReference>
<dbReference type="InterPro" id="IPR058922">
    <property type="entry name" value="WHD_DRP"/>
</dbReference>
<evidence type="ECO:0000313" key="7">
    <source>
        <dbReference type="Proteomes" id="UP001415857"/>
    </source>
</evidence>
<protein>
    <recommendedName>
        <fullName evidence="8">NB-ARC domain-containing protein</fullName>
    </recommendedName>
</protein>
<dbReference type="AlphaFoldDB" id="A0AAP0RTF5"/>
<feature type="domain" description="Disease resistance R13L4/SHOC-2-like LRR" evidence="5">
    <location>
        <begin position="568"/>
        <end position="849"/>
    </location>
</feature>
<accession>A0AAP0RTF5</accession>
<dbReference type="PANTHER" id="PTHR36766:SF38">
    <property type="entry name" value="DISEASE RESISTANCE PROTEIN RGA3"/>
    <property type="match status" value="1"/>
</dbReference>
<evidence type="ECO:0000256" key="1">
    <source>
        <dbReference type="ARBA" id="ARBA00022737"/>
    </source>
</evidence>
<dbReference type="Pfam" id="PF23559">
    <property type="entry name" value="WHD_DRP"/>
    <property type="match status" value="1"/>
</dbReference>
<dbReference type="Gene3D" id="1.10.8.430">
    <property type="entry name" value="Helical domain of apoptotic protease-activating factors"/>
    <property type="match status" value="1"/>
</dbReference>
<evidence type="ECO:0008006" key="8">
    <source>
        <dbReference type="Google" id="ProtNLM"/>
    </source>
</evidence>
<dbReference type="PANTHER" id="PTHR36766">
    <property type="entry name" value="PLANT BROAD-SPECTRUM MILDEW RESISTANCE PROTEIN RPW8"/>
    <property type="match status" value="1"/>
</dbReference>
<dbReference type="Gene3D" id="3.40.50.300">
    <property type="entry name" value="P-loop containing nucleotide triphosphate hydrolases"/>
    <property type="match status" value="1"/>
</dbReference>
<keyword evidence="1" id="KW-0677">Repeat</keyword>